<comment type="subcellular location">
    <subcellularLocation>
        <location evidence="1">Cytoplasm</location>
    </subcellularLocation>
</comment>
<keyword evidence="4" id="KW-0378">Hydrolase</keyword>
<dbReference type="GO" id="GO:0000054">
    <property type="term" value="P:ribosomal subunit export from nucleus"/>
    <property type="evidence" value="ECO:0007669"/>
    <property type="project" value="TreeGrafter"/>
</dbReference>
<dbReference type="EMBL" id="CAKOGL010000010">
    <property type="protein sequence ID" value="CAH2091418.1"/>
    <property type="molecule type" value="Genomic_DNA"/>
</dbReference>
<feature type="region of interest" description="Disordered" evidence="7">
    <location>
        <begin position="239"/>
        <end position="273"/>
    </location>
</feature>
<sequence length="649" mass="73803">MGKKNKESLGRALIKDRFAKNRHRRHVEDNTMLHTTEVNDGYDWGRLNLQSVTAESSLQEFLSTAELANREFIAEKLNVKYVKSAPSEVQLATSQPDFDEPLTVPRRPQWRPGITAEEQLTKERDSFLDWRRHLNDLQTKLGAAVTPYERNLELWKQLWRTLEKSDIVLILLDARNPLLFRCADLEKYAAEQKCKCILLLNKADLTTEYVRKCWAEYFAKENIPIIFFSAAKCTKERKISEESQETELNDNSETESADSEEESNSENANALNETQDDIELFKRQLVNLDKAVNNTANRIDAIQEALDKVLENLRLGKPIELFKSIESTVNDGNSHLKENSDTNDLINSAENVNENSESIGKVTNSHEIFDRDKLVQVLKEQKLDKLKNPPRLTVGMIGYPNVGKSSSVNVLMQTKKVSVSSMPGHTRHIQSLILDDVIELLDCPGLVLPAYAVAPDLLLTAVLPIDQMRSHDAAMARLCQLVGRHTFQRQYGLLLPDYDDSDLEYKKILTAHAFNRGFMTAAGQPDVSRSARLFLKDAASGRLHWEQLPPGYEPAPIDTLIEDKKNETRKPTPREARAVEGWLNKSKEIDNSFFGMQKSGAHVKGKPILGVTASTDKPIVGKPWKHEKRHANKNKREKLRRVYAHLDEH</sequence>
<feature type="compositionally biased region" description="Acidic residues" evidence="7">
    <location>
        <begin position="242"/>
        <end position="264"/>
    </location>
</feature>
<feature type="domain" description="CP-type G" evidence="8">
    <location>
        <begin position="155"/>
        <end position="449"/>
    </location>
</feature>
<dbReference type="InterPro" id="IPR030378">
    <property type="entry name" value="G_CP_dom"/>
</dbReference>
<dbReference type="InterPro" id="IPR027417">
    <property type="entry name" value="P-loop_NTPase"/>
</dbReference>
<dbReference type="AlphaFoldDB" id="A0AAU9TX45"/>
<evidence type="ECO:0000256" key="3">
    <source>
        <dbReference type="ARBA" id="ARBA00022741"/>
    </source>
</evidence>
<dbReference type="PROSITE" id="PS51721">
    <property type="entry name" value="G_CP"/>
    <property type="match status" value="1"/>
</dbReference>
<gene>
    <name evidence="9" type="ORF">EEDITHA_LOCUS7285</name>
</gene>
<evidence type="ECO:0000259" key="8">
    <source>
        <dbReference type="PROSITE" id="PS51721"/>
    </source>
</evidence>
<evidence type="ECO:0000256" key="5">
    <source>
        <dbReference type="ARBA" id="ARBA00023134"/>
    </source>
</evidence>
<evidence type="ECO:0000313" key="9">
    <source>
        <dbReference type="EMBL" id="CAH2091418.1"/>
    </source>
</evidence>
<evidence type="ECO:0000256" key="4">
    <source>
        <dbReference type="ARBA" id="ARBA00022801"/>
    </source>
</evidence>
<name>A0AAU9TX45_EUPED</name>
<organism evidence="9 10">
    <name type="scientific">Euphydryas editha</name>
    <name type="common">Edith's checkerspot</name>
    <dbReference type="NCBI Taxonomy" id="104508"/>
    <lineage>
        <taxon>Eukaryota</taxon>
        <taxon>Metazoa</taxon>
        <taxon>Ecdysozoa</taxon>
        <taxon>Arthropoda</taxon>
        <taxon>Hexapoda</taxon>
        <taxon>Insecta</taxon>
        <taxon>Pterygota</taxon>
        <taxon>Neoptera</taxon>
        <taxon>Endopterygota</taxon>
        <taxon>Lepidoptera</taxon>
        <taxon>Glossata</taxon>
        <taxon>Ditrysia</taxon>
        <taxon>Papilionoidea</taxon>
        <taxon>Nymphalidae</taxon>
        <taxon>Nymphalinae</taxon>
        <taxon>Euphydryas</taxon>
    </lineage>
</organism>
<keyword evidence="5" id="KW-0342">GTP-binding</keyword>
<dbReference type="Proteomes" id="UP001153954">
    <property type="component" value="Unassembled WGS sequence"/>
</dbReference>
<proteinExistence type="predicted"/>
<evidence type="ECO:0000256" key="1">
    <source>
        <dbReference type="ARBA" id="ARBA00004496"/>
    </source>
</evidence>
<accession>A0AAU9TX45</accession>
<evidence type="ECO:0000256" key="7">
    <source>
        <dbReference type="SAM" id="MobiDB-lite"/>
    </source>
</evidence>
<keyword evidence="10" id="KW-1185">Reference proteome</keyword>
<dbReference type="GO" id="GO:0005525">
    <property type="term" value="F:GTP binding"/>
    <property type="evidence" value="ECO:0007669"/>
    <property type="project" value="UniProtKB-KW"/>
</dbReference>
<dbReference type="InterPro" id="IPR043358">
    <property type="entry name" value="GNL1-like"/>
</dbReference>
<evidence type="ECO:0000256" key="2">
    <source>
        <dbReference type="ARBA" id="ARBA00022490"/>
    </source>
</evidence>
<dbReference type="SUPFAM" id="SSF52540">
    <property type="entry name" value="P-loop containing nucleoside triphosphate hydrolases"/>
    <property type="match status" value="1"/>
</dbReference>
<reference evidence="9" key="1">
    <citation type="submission" date="2022-03" db="EMBL/GenBank/DDBJ databases">
        <authorList>
            <person name="Tunstrom K."/>
        </authorList>
    </citation>
    <scope>NUCLEOTIDE SEQUENCE</scope>
</reference>
<dbReference type="Gene3D" id="1.10.1580.10">
    <property type="match status" value="1"/>
</dbReference>
<keyword evidence="2" id="KW-0963">Cytoplasm</keyword>
<evidence type="ECO:0000256" key="6">
    <source>
        <dbReference type="ARBA" id="ARBA00040145"/>
    </source>
</evidence>
<dbReference type="GO" id="GO:0005829">
    <property type="term" value="C:cytosol"/>
    <property type="evidence" value="ECO:0007669"/>
    <property type="project" value="TreeGrafter"/>
</dbReference>
<dbReference type="Pfam" id="PF01926">
    <property type="entry name" value="MMR_HSR1"/>
    <property type="match status" value="1"/>
</dbReference>
<dbReference type="GO" id="GO:0003924">
    <property type="term" value="F:GTPase activity"/>
    <property type="evidence" value="ECO:0007669"/>
    <property type="project" value="InterPro"/>
</dbReference>
<dbReference type="PANTHER" id="PTHR45709">
    <property type="entry name" value="LARGE SUBUNIT GTPASE 1 HOMOLOG-RELATED"/>
    <property type="match status" value="1"/>
</dbReference>
<comment type="caution">
    <text evidence="9">The sequence shown here is derived from an EMBL/GenBank/DDBJ whole genome shotgun (WGS) entry which is preliminary data.</text>
</comment>
<dbReference type="InterPro" id="IPR006073">
    <property type="entry name" value="GTP-bd"/>
</dbReference>
<dbReference type="PRINTS" id="PR00326">
    <property type="entry name" value="GTP1OBG"/>
</dbReference>
<dbReference type="PANTHER" id="PTHR45709:SF2">
    <property type="entry name" value="LARGE SUBUNIT GTPASE 1 HOMOLOG"/>
    <property type="match status" value="1"/>
</dbReference>
<protein>
    <recommendedName>
        <fullName evidence="6">Large subunit GTPase 1 homolog</fullName>
    </recommendedName>
</protein>
<keyword evidence="3" id="KW-0547">Nucleotide-binding</keyword>
<dbReference type="InterPro" id="IPR023179">
    <property type="entry name" value="GTP-bd_ortho_bundle_sf"/>
</dbReference>
<evidence type="ECO:0000313" key="10">
    <source>
        <dbReference type="Proteomes" id="UP001153954"/>
    </source>
</evidence>
<dbReference type="Gene3D" id="3.40.50.300">
    <property type="entry name" value="P-loop containing nucleotide triphosphate hydrolases"/>
    <property type="match status" value="1"/>
</dbReference>